<dbReference type="Pfam" id="PF22656">
    <property type="entry name" value="At5g48480-like_N"/>
    <property type="match status" value="1"/>
</dbReference>
<dbReference type="PANTHER" id="PTHR34109">
    <property type="entry name" value="BNAUNNG04460D PROTEIN-RELATED"/>
    <property type="match status" value="1"/>
</dbReference>
<dbReference type="InterPro" id="IPR029068">
    <property type="entry name" value="Glyas_Bleomycin-R_OHBP_Dase"/>
</dbReference>
<dbReference type="InterPro" id="IPR054576">
    <property type="entry name" value="At5g48480-like_N"/>
</dbReference>
<accession>A0A3Q7GQY3</accession>
<dbReference type="EnsemblPlants" id="Solyc06g007610.3.1">
    <property type="protein sequence ID" value="Solyc06g007610.3.1"/>
    <property type="gene ID" value="Solyc06g007610.3"/>
</dbReference>
<dbReference type="CDD" id="cd07246">
    <property type="entry name" value="VOC_like"/>
    <property type="match status" value="1"/>
</dbReference>
<dbReference type="Proteomes" id="UP000004994">
    <property type="component" value="Chromosome 6"/>
</dbReference>
<dbReference type="SUPFAM" id="SSF54593">
    <property type="entry name" value="Glyoxalase/Bleomycin resistance protein/Dihydroxybiphenyl dioxygenase"/>
    <property type="match status" value="1"/>
</dbReference>
<dbReference type="STRING" id="4081.A0A3Q7GQY3"/>
<reference evidence="2" key="2">
    <citation type="submission" date="2019-01" db="UniProtKB">
        <authorList>
            <consortium name="EnsemblPlants"/>
        </authorList>
    </citation>
    <scope>IDENTIFICATION</scope>
    <source>
        <strain evidence="2">cv. Heinz 1706</strain>
    </source>
</reference>
<evidence type="ECO:0000313" key="2">
    <source>
        <dbReference type="EnsemblPlants" id="Solyc06g007610.3.1"/>
    </source>
</evidence>
<organism evidence="2">
    <name type="scientific">Solanum lycopersicum</name>
    <name type="common">Tomato</name>
    <name type="synonym">Lycopersicon esculentum</name>
    <dbReference type="NCBI Taxonomy" id="4081"/>
    <lineage>
        <taxon>Eukaryota</taxon>
        <taxon>Viridiplantae</taxon>
        <taxon>Streptophyta</taxon>
        <taxon>Embryophyta</taxon>
        <taxon>Tracheophyta</taxon>
        <taxon>Spermatophyta</taxon>
        <taxon>Magnoliopsida</taxon>
        <taxon>eudicotyledons</taxon>
        <taxon>Gunneridae</taxon>
        <taxon>Pentapetalae</taxon>
        <taxon>asterids</taxon>
        <taxon>lamiids</taxon>
        <taxon>Solanales</taxon>
        <taxon>Solanaceae</taxon>
        <taxon>Solanoideae</taxon>
        <taxon>Solaneae</taxon>
        <taxon>Solanum</taxon>
        <taxon>Solanum subgen. Lycopersicon</taxon>
    </lineage>
</organism>
<dbReference type="Gramene" id="Solyc06g007610.3.1">
    <property type="protein sequence ID" value="Solyc06g007610.3.1"/>
    <property type="gene ID" value="Solyc06g007610.3"/>
</dbReference>
<evidence type="ECO:0000259" key="1">
    <source>
        <dbReference type="Pfam" id="PF22656"/>
    </source>
</evidence>
<dbReference type="PaxDb" id="4081-Solyc06g007610.2.1"/>
<evidence type="ECO:0000313" key="3">
    <source>
        <dbReference type="Proteomes" id="UP000004994"/>
    </source>
</evidence>
<feature type="domain" description="Glyoxalase At5g48480-like N-terminal" evidence="1">
    <location>
        <begin position="29"/>
        <end position="86"/>
    </location>
</feature>
<dbReference type="InParanoid" id="A0A3Q7GQY3"/>
<proteinExistence type="predicted"/>
<sequence length="354" mass="38511">MAEEAHNGGGAEKEATKVAVVFTSVKPKLFVKAPKAIDAVQFYKNAFGAEEVGRVNNPKRKADQETPLILSVELKIGSFSFIVSDLTEEDSTAPLKTATTGSVFCLETENVISAEANAITAGAIAEIRVGDGNGDGARTGSKLIDPYGNVWLICTSVKESEIAEKKKLIWVPFNLKKSSSVEVLDDFKLICRMGVFDFTVIPILGDPHPPSSPSSKSCHNMMEKGLKSSLILAKETNKKKERISKSKATSSAAASMKFCVCAPPTHPDSFKCRLHRATTSAHPRTVSSSTSKKICLCAPATHPGSFKCRLHRATTSSHTGNFIACSSHKWRQRHQKLECLKTGHVFTKWRSKKF</sequence>
<dbReference type="AlphaFoldDB" id="A0A3Q7GQY3"/>
<dbReference type="Gene3D" id="3.10.180.10">
    <property type="entry name" value="2,3-Dihydroxybiphenyl 1,2-Dioxygenase, domain 1"/>
    <property type="match status" value="1"/>
</dbReference>
<protein>
    <recommendedName>
        <fullName evidence="1">Glyoxalase At5g48480-like N-terminal domain-containing protein</fullName>
    </recommendedName>
</protein>
<reference evidence="2" key="1">
    <citation type="journal article" date="2012" name="Nature">
        <title>The tomato genome sequence provides insights into fleshy fruit evolution.</title>
        <authorList>
            <consortium name="Tomato Genome Consortium"/>
        </authorList>
    </citation>
    <scope>NUCLEOTIDE SEQUENCE [LARGE SCALE GENOMIC DNA]</scope>
    <source>
        <strain evidence="2">cv. Heinz 1706</strain>
    </source>
</reference>
<dbReference type="PANTHER" id="PTHR34109:SF1">
    <property type="entry name" value="VOC DOMAIN-CONTAINING PROTEIN"/>
    <property type="match status" value="1"/>
</dbReference>
<keyword evidence="3" id="KW-1185">Reference proteome</keyword>
<name>A0A3Q7GQY3_SOLLC</name>